<feature type="domain" description="KNOX2" evidence="3">
    <location>
        <begin position="187"/>
        <end position="238"/>
    </location>
</feature>
<keyword evidence="2" id="KW-0539">Nucleus</keyword>
<keyword evidence="5" id="KW-1185">Reference proteome</keyword>
<name>A0ABD1YG93_9MARC</name>
<dbReference type="Pfam" id="PF03790">
    <property type="entry name" value="KNOX1"/>
    <property type="match status" value="1"/>
</dbReference>
<dbReference type="GO" id="GO:0005634">
    <property type="term" value="C:nucleus"/>
    <property type="evidence" value="ECO:0007669"/>
    <property type="project" value="UniProtKB-SubCell"/>
</dbReference>
<proteinExistence type="predicted"/>
<dbReference type="InterPro" id="IPR005540">
    <property type="entry name" value="KNOX1"/>
</dbReference>
<accession>A0ABD1YG93</accession>
<dbReference type="Pfam" id="PF03791">
    <property type="entry name" value="KNOX2"/>
    <property type="match status" value="1"/>
</dbReference>
<organism evidence="4 5">
    <name type="scientific">Riccia fluitans</name>
    <dbReference type="NCBI Taxonomy" id="41844"/>
    <lineage>
        <taxon>Eukaryota</taxon>
        <taxon>Viridiplantae</taxon>
        <taxon>Streptophyta</taxon>
        <taxon>Embryophyta</taxon>
        <taxon>Marchantiophyta</taxon>
        <taxon>Marchantiopsida</taxon>
        <taxon>Marchantiidae</taxon>
        <taxon>Marchantiales</taxon>
        <taxon>Ricciaceae</taxon>
        <taxon>Riccia</taxon>
    </lineage>
</organism>
<reference evidence="4 5" key="1">
    <citation type="submission" date="2024-09" db="EMBL/GenBank/DDBJ databases">
        <title>Chromosome-scale assembly of Riccia fluitans.</title>
        <authorList>
            <person name="Paukszto L."/>
            <person name="Sawicki J."/>
            <person name="Karawczyk K."/>
            <person name="Piernik-Szablinska J."/>
            <person name="Szczecinska M."/>
            <person name="Mazdziarz M."/>
        </authorList>
    </citation>
    <scope>NUCLEOTIDE SEQUENCE [LARGE SCALE GENOMIC DNA]</scope>
    <source>
        <strain evidence="4">Rf_01</strain>
        <tissue evidence="4">Aerial parts of the thallus</tissue>
    </source>
</reference>
<dbReference type="EMBL" id="JBHFFA010000004">
    <property type="protein sequence ID" value="KAL2629690.1"/>
    <property type="molecule type" value="Genomic_DNA"/>
</dbReference>
<evidence type="ECO:0000313" key="5">
    <source>
        <dbReference type="Proteomes" id="UP001605036"/>
    </source>
</evidence>
<evidence type="ECO:0000259" key="3">
    <source>
        <dbReference type="SMART" id="SM01256"/>
    </source>
</evidence>
<dbReference type="Proteomes" id="UP001605036">
    <property type="component" value="Unassembled WGS sequence"/>
</dbReference>
<dbReference type="AlphaFoldDB" id="A0ABD1YG93"/>
<gene>
    <name evidence="4" type="ORF">R1flu_014376</name>
</gene>
<dbReference type="InterPro" id="IPR005541">
    <property type="entry name" value="KNOX2"/>
</dbReference>
<evidence type="ECO:0000313" key="4">
    <source>
        <dbReference type="EMBL" id="KAL2629690.1"/>
    </source>
</evidence>
<protein>
    <recommendedName>
        <fullName evidence="3">KNOX2 domain-containing protein</fullName>
    </recommendedName>
</protein>
<evidence type="ECO:0000256" key="1">
    <source>
        <dbReference type="ARBA" id="ARBA00004123"/>
    </source>
</evidence>
<sequence>MKTKTKKTEDQDQLHADDSTIKSVDDLGISIDSIPQESDEIDFKDLCCSVSCHAHDDGTRFSEYLEELRMEGFDAPFEESMPSDFLVPDALTIMDARIAKIAEIKSRIGSDDEELKDDTSRVENDELEMDSSLQEYLESENDDIMTHPLYKRLCAAHISLCKLGATDAQLKEMEELSYELGSKLPDEVESSSSIPELDKFMNDYCEFLELHKKEFEKPFDEVMDFCKQVDEELADSGLNFFRNNNNPSLTNETIAKLQELPFEGEV</sequence>
<evidence type="ECO:0000256" key="2">
    <source>
        <dbReference type="ARBA" id="ARBA00023242"/>
    </source>
</evidence>
<dbReference type="SMART" id="SM01256">
    <property type="entry name" value="KNOX2"/>
    <property type="match status" value="1"/>
</dbReference>
<comment type="caution">
    <text evidence="4">The sequence shown here is derived from an EMBL/GenBank/DDBJ whole genome shotgun (WGS) entry which is preliminary data.</text>
</comment>
<comment type="subcellular location">
    <subcellularLocation>
        <location evidence="1">Nucleus</location>
    </subcellularLocation>
</comment>